<comment type="subcellular location">
    <subcellularLocation>
        <location evidence="11">Cytoplasm</location>
    </subcellularLocation>
</comment>
<keyword evidence="7 11" id="KW-0285">Flavoprotein</keyword>
<organism evidence="13 14">
    <name type="scientific">Bacillus cereus</name>
    <dbReference type="NCBI Taxonomy" id="1396"/>
    <lineage>
        <taxon>Bacteria</taxon>
        <taxon>Bacillati</taxon>
        <taxon>Bacillota</taxon>
        <taxon>Bacilli</taxon>
        <taxon>Bacillales</taxon>
        <taxon>Bacillaceae</taxon>
        <taxon>Bacillus</taxon>
        <taxon>Bacillus cereus group</taxon>
    </lineage>
</organism>
<dbReference type="PANTHER" id="PTHR42923">
    <property type="entry name" value="PROTOPORPHYRINOGEN OXIDASE"/>
    <property type="match status" value="1"/>
</dbReference>
<comment type="catalytic activity">
    <reaction evidence="1">
        <text>coproporphyrinogen III + 3 O2 = coproporphyrin III + 3 H2O2</text>
        <dbReference type="Rhea" id="RHEA:43436"/>
        <dbReference type="ChEBI" id="CHEBI:15379"/>
        <dbReference type="ChEBI" id="CHEBI:16240"/>
        <dbReference type="ChEBI" id="CHEBI:57309"/>
        <dbReference type="ChEBI" id="CHEBI:131725"/>
        <dbReference type="EC" id="1.3.3.15"/>
    </reaction>
    <physiologicalReaction direction="left-to-right" evidence="1">
        <dbReference type="Rhea" id="RHEA:43437"/>
    </physiologicalReaction>
</comment>
<dbReference type="GO" id="GO:0004729">
    <property type="term" value="F:oxygen-dependent protoporphyrinogen oxidase activity"/>
    <property type="evidence" value="ECO:0007669"/>
    <property type="project" value="UniProtKB-UniRule"/>
</dbReference>
<reference evidence="13 14" key="1">
    <citation type="submission" date="2017-09" db="EMBL/GenBank/DDBJ databases">
        <title>Large-scale bioinformatics analysis of Bacillus genomes uncovers conserved roles of natural products in bacterial physiology.</title>
        <authorList>
            <consortium name="Agbiome Team Llc"/>
            <person name="Bleich R.M."/>
            <person name="Grubbs K.J."/>
            <person name="Santa Maria K.C."/>
            <person name="Allen S.E."/>
            <person name="Farag S."/>
            <person name="Shank E.A."/>
            <person name="Bowers A."/>
        </authorList>
    </citation>
    <scope>NUCLEOTIDE SEQUENCE [LARGE SCALE GENOMIC DNA]</scope>
    <source>
        <strain evidence="13 14">AFS076905</strain>
    </source>
</reference>
<evidence type="ECO:0000313" key="13">
    <source>
        <dbReference type="EMBL" id="PFN28995.1"/>
    </source>
</evidence>
<evidence type="ECO:0000259" key="12">
    <source>
        <dbReference type="Pfam" id="PF01593"/>
    </source>
</evidence>
<dbReference type="Gene3D" id="1.10.3110.10">
    <property type="entry name" value="protoporphyrinogen ix oxidase, domain 3"/>
    <property type="match status" value="1"/>
</dbReference>
<evidence type="ECO:0000256" key="4">
    <source>
        <dbReference type="ARBA" id="ARBA00008310"/>
    </source>
</evidence>
<comment type="cofactor">
    <cofactor evidence="2 11">
        <name>FAD</name>
        <dbReference type="ChEBI" id="CHEBI:57692"/>
    </cofactor>
</comment>
<dbReference type="GO" id="GO:0006783">
    <property type="term" value="P:heme biosynthetic process"/>
    <property type="evidence" value="ECO:0007669"/>
    <property type="project" value="UniProtKB-UniRule"/>
</dbReference>
<evidence type="ECO:0000256" key="10">
    <source>
        <dbReference type="ARBA" id="ARBA00023133"/>
    </source>
</evidence>
<dbReference type="UniPathway" id="UPA00252"/>
<dbReference type="EMBL" id="NUYN01000004">
    <property type="protein sequence ID" value="PFN28995.1"/>
    <property type="molecule type" value="Genomic_DNA"/>
</dbReference>
<dbReference type="NCBIfam" id="NF008845">
    <property type="entry name" value="PRK11883.1-5"/>
    <property type="match status" value="1"/>
</dbReference>
<evidence type="ECO:0000256" key="6">
    <source>
        <dbReference type="ARBA" id="ARBA00019046"/>
    </source>
</evidence>
<dbReference type="Pfam" id="PF01593">
    <property type="entry name" value="Amino_oxidase"/>
    <property type="match status" value="1"/>
</dbReference>
<gene>
    <name evidence="13" type="ORF">COJ50_03240</name>
</gene>
<dbReference type="SUPFAM" id="SSF51905">
    <property type="entry name" value="FAD/NAD(P)-binding domain"/>
    <property type="match status" value="1"/>
</dbReference>
<keyword evidence="8 11" id="KW-0274">FAD</keyword>
<dbReference type="Proteomes" id="UP000225182">
    <property type="component" value="Unassembled WGS sequence"/>
</dbReference>
<protein>
    <recommendedName>
        <fullName evidence="6 11">Coproporphyrinogen III oxidase</fullName>
        <ecNumber evidence="5 11">1.3.3.15</ecNumber>
    </recommendedName>
</protein>
<keyword evidence="11" id="KW-0963">Cytoplasm</keyword>
<evidence type="ECO:0000256" key="9">
    <source>
        <dbReference type="ARBA" id="ARBA00023002"/>
    </source>
</evidence>
<feature type="domain" description="Amine oxidase" evidence="12">
    <location>
        <begin position="12"/>
        <end position="459"/>
    </location>
</feature>
<keyword evidence="10 11" id="KW-0350">Heme biosynthesis</keyword>
<dbReference type="AlphaFoldDB" id="A0A2B1KVM2"/>
<evidence type="ECO:0000256" key="3">
    <source>
        <dbReference type="ARBA" id="ARBA00004744"/>
    </source>
</evidence>
<dbReference type="InterPro" id="IPR002937">
    <property type="entry name" value="Amino_oxidase"/>
</dbReference>
<evidence type="ECO:0000256" key="11">
    <source>
        <dbReference type="RuleBase" id="RU364052"/>
    </source>
</evidence>
<name>A0A2B1KVM2_BACCE</name>
<dbReference type="SUPFAM" id="SSF54373">
    <property type="entry name" value="FAD-linked reductases, C-terminal domain"/>
    <property type="match status" value="1"/>
</dbReference>
<evidence type="ECO:0000256" key="5">
    <source>
        <dbReference type="ARBA" id="ARBA00012402"/>
    </source>
</evidence>
<dbReference type="GO" id="GO:0005737">
    <property type="term" value="C:cytoplasm"/>
    <property type="evidence" value="ECO:0007669"/>
    <property type="project" value="UniProtKB-SubCell"/>
</dbReference>
<comment type="function">
    <text evidence="11">Involved in coproporphyrin-dependent heme b biosynthesis. Catalyzes the oxidation of coproporphyrinogen III to coproporphyrin III.</text>
</comment>
<dbReference type="Gene3D" id="3.50.50.60">
    <property type="entry name" value="FAD/NAD(P)-binding domain"/>
    <property type="match status" value="1"/>
</dbReference>
<dbReference type="InterPro" id="IPR036188">
    <property type="entry name" value="FAD/NAD-bd_sf"/>
</dbReference>
<dbReference type="FunFam" id="1.10.3110.10:FF:000001">
    <property type="entry name" value="Protoporphyrinogen oxidase"/>
    <property type="match status" value="1"/>
</dbReference>
<dbReference type="InterPro" id="IPR050464">
    <property type="entry name" value="Zeta_carotene_desat/Oxidored"/>
</dbReference>
<proteinExistence type="inferred from homology"/>
<keyword evidence="9 11" id="KW-0560">Oxidoreductase</keyword>
<accession>A0A2B1KVM2</accession>
<dbReference type="InterPro" id="IPR004572">
    <property type="entry name" value="Protoporphyrinogen_oxidase"/>
</dbReference>
<comment type="similarity">
    <text evidence="4 11">Belongs to the protoporphyrinogen/coproporphyrinogen oxidase family. Coproporphyrinogen III oxidase subfamily.</text>
</comment>
<evidence type="ECO:0000313" key="14">
    <source>
        <dbReference type="Proteomes" id="UP000225182"/>
    </source>
</evidence>
<evidence type="ECO:0000256" key="1">
    <source>
        <dbReference type="ARBA" id="ARBA00001755"/>
    </source>
</evidence>
<dbReference type="PANTHER" id="PTHR42923:SF3">
    <property type="entry name" value="PROTOPORPHYRINOGEN OXIDASE"/>
    <property type="match status" value="1"/>
</dbReference>
<evidence type="ECO:0000256" key="7">
    <source>
        <dbReference type="ARBA" id="ARBA00022630"/>
    </source>
</evidence>
<dbReference type="Gene3D" id="3.90.660.20">
    <property type="entry name" value="Protoporphyrinogen oxidase, mitochondrial, domain 2"/>
    <property type="match status" value="1"/>
</dbReference>
<dbReference type="NCBIfam" id="TIGR00562">
    <property type="entry name" value="proto_IX_ox"/>
    <property type="match status" value="1"/>
</dbReference>
<dbReference type="EC" id="1.3.3.15" evidence="5 11"/>
<comment type="caution">
    <text evidence="13">The sequence shown here is derived from an EMBL/GenBank/DDBJ whole genome shotgun (WGS) entry which is preliminary data.</text>
</comment>
<sequence length="475" mass="52818">MRKKVVIVGGGITGLTAMYKLQKNIHEKNLPIDTLLIEASGKLGGKIQTVRKDEFTIERGPDSFLARKESATKLVRELGLGDEIVENTTGKSFVLVNNRLHKMPSGSMMGIPTQITPFLFSGLFSPIGKLRAGFDLLMPRSKPVSDQSLGQFFRHRLGNEVVENLIEPLLSGVYAGDIDEMSLMSTFPQLYQMEQKHRSISLGMRTLAQKEEKAAPKKGIFQTVKTGLESIVESLEVKIHEGTVMKGTRIEKIAKLGDGYTITLSNGKEIEADAIVVATPHKVLPSMFAQYKQFRFFRNIPSTSVANVALAFPKSAIQRDIDGTGFVVSRNSDYTITACTWTHKKWPHTTPEGKTLLRCYVGRPGDEAIVEQTDEEIVQLVLEDLQKTMDITMDPDFTIVSRWKEAMPQYTVGHNERMKKLTIFMEKELPGVYLAGSSYAGSGLPDCIDQGELAAKRVLSHIEKIVECEQEALHV</sequence>
<evidence type="ECO:0000256" key="2">
    <source>
        <dbReference type="ARBA" id="ARBA00001974"/>
    </source>
</evidence>
<comment type="pathway">
    <text evidence="3 11">Porphyrin-containing compound metabolism; protoheme biosynthesis.</text>
</comment>
<dbReference type="RefSeq" id="WP_098539651.1">
    <property type="nucleotide sequence ID" value="NZ_NUYN01000004.1"/>
</dbReference>
<evidence type="ECO:0000256" key="8">
    <source>
        <dbReference type="ARBA" id="ARBA00022827"/>
    </source>
</evidence>